<name>A0A7C4E1I4_CALS0</name>
<reference evidence="14" key="1">
    <citation type="journal article" date="2020" name="mSystems">
        <title>Genome- and Community-Level Interaction Insights into Carbon Utilization and Element Cycling Functions of Hydrothermarchaeota in Hydrothermal Sediment.</title>
        <authorList>
            <person name="Zhou Z."/>
            <person name="Liu Y."/>
            <person name="Xu W."/>
            <person name="Pan J."/>
            <person name="Luo Z.H."/>
            <person name="Li M."/>
        </authorList>
    </citation>
    <scope>NUCLEOTIDE SEQUENCE [LARGE SCALE GENOMIC DNA]</scope>
    <source>
        <strain evidence="14">SpSt-613</strain>
        <strain evidence="13">SpSt-669</strain>
    </source>
</reference>
<organism evidence="14">
    <name type="scientific">Caldiarchaeum subterraneum</name>
    <dbReference type="NCBI Taxonomy" id="311458"/>
    <lineage>
        <taxon>Archaea</taxon>
        <taxon>Nitrososphaerota</taxon>
        <taxon>Candidatus Caldarchaeales</taxon>
        <taxon>Candidatus Caldarchaeaceae</taxon>
        <taxon>Candidatus Caldarchaeum</taxon>
    </lineage>
</organism>
<evidence type="ECO:0000256" key="2">
    <source>
        <dbReference type="ARBA" id="ARBA00012513"/>
    </source>
</evidence>
<dbReference type="PANTHER" id="PTHR45723">
    <property type="entry name" value="SERINE/THREONINE-PROTEIN KINASE RIO1"/>
    <property type="match status" value="1"/>
</dbReference>
<dbReference type="SMART" id="SM00090">
    <property type="entry name" value="RIO"/>
    <property type="match status" value="1"/>
</dbReference>
<dbReference type="InterPro" id="IPR051272">
    <property type="entry name" value="RIO-type_Ser/Thr_kinase"/>
</dbReference>
<evidence type="ECO:0000256" key="4">
    <source>
        <dbReference type="ARBA" id="ARBA00022679"/>
    </source>
</evidence>
<comment type="caution">
    <text evidence="14">The sequence shown here is derived from an EMBL/GenBank/DDBJ whole genome shotgun (WGS) entry which is preliminary data.</text>
</comment>
<keyword evidence="8" id="KW-0067">ATP-binding</keyword>
<dbReference type="Gene3D" id="3.30.200.20">
    <property type="entry name" value="Phosphorylase Kinase, domain 1"/>
    <property type="match status" value="1"/>
</dbReference>
<dbReference type="PROSITE" id="PS50011">
    <property type="entry name" value="PROTEIN_KINASE_DOM"/>
    <property type="match status" value="1"/>
</dbReference>
<accession>A0A7C4E1I4</accession>
<evidence type="ECO:0000313" key="13">
    <source>
        <dbReference type="EMBL" id="HGL40468.1"/>
    </source>
</evidence>
<evidence type="ECO:0000256" key="5">
    <source>
        <dbReference type="ARBA" id="ARBA00022723"/>
    </source>
</evidence>
<dbReference type="GO" id="GO:0005524">
    <property type="term" value="F:ATP binding"/>
    <property type="evidence" value="ECO:0007669"/>
    <property type="project" value="UniProtKB-KW"/>
</dbReference>
<dbReference type="InterPro" id="IPR000687">
    <property type="entry name" value="RIO_kinase"/>
</dbReference>
<dbReference type="InterPro" id="IPR011009">
    <property type="entry name" value="Kinase-like_dom_sf"/>
</dbReference>
<dbReference type="EC" id="2.7.11.1" evidence="2"/>
<keyword evidence="7 14" id="KW-0418">Kinase</keyword>
<keyword evidence="5" id="KW-0479">Metal-binding</keyword>
<keyword evidence="6" id="KW-0547">Nucleotide-binding</keyword>
<dbReference type="SUPFAM" id="SSF56112">
    <property type="entry name" value="Protein kinase-like (PK-like)"/>
    <property type="match status" value="1"/>
</dbReference>
<feature type="domain" description="Protein kinase" evidence="12">
    <location>
        <begin position="62"/>
        <end position="269"/>
    </location>
</feature>
<protein>
    <recommendedName>
        <fullName evidence="2">non-specific serine/threonine protein kinase</fullName>
        <ecNumber evidence="2">2.7.11.1</ecNumber>
    </recommendedName>
</protein>
<evidence type="ECO:0000256" key="10">
    <source>
        <dbReference type="ARBA" id="ARBA00047899"/>
    </source>
</evidence>
<proteinExistence type="inferred from homology"/>
<dbReference type="PROSITE" id="PS00109">
    <property type="entry name" value="PROTEIN_KINASE_TYR"/>
    <property type="match status" value="1"/>
</dbReference>
<evidence type="ECO:0000256" key="1">
    <source>
        <dbReference type="ARBA" id="ARBA00009196"/>
    </source>
</evidence>
<evidence type="ECO:0000256" key="7">
    <source>
        <dbReference type="ARBA" id="ARBA00022777"/>
    </source>
</evidence>
<dbReference type="Pfam" id="PF01163">
    <property type="entry name" value="RIO1"/>
    <property type="match status" value="1"/>
</dbReference>
<dbReference type="GO" id="GO:0046872">
    <property type="term" value="F:metal ion binding"/>
    <property type="evidence" value="ECO:0007669"/>
    <property type="project" value="UniProtKB-KW"/>
</dbReference>
<dbReference type="InterPro" id="IPR000719">
    <property type="entry name" value="Prot_kinase_dom"/>
</dbReference>
<keyword evidence="9" id="KW-0460">Magnesium</keyword>
<dbReference type="EMBL" id="DTCM01000025">
    <property type="protein sequence ID" value="HGL40468.1"/>
    <property type="molecule type" value="Genomic_DNA"/>
</dbReference>
<dbReference type="InterPro" id="IPR008266">
    <property type="entry name" value="Tyr_kinase_AS"/>
</dbReference>
<dbReference type="InterPro" id="IPR018935">
    <property type="entry name" value="RIO_kinase_CS"/>
</dbReference>
<evidence type="ECO:0000256" key="3">
    <source>
        <dbReference type="ARBA" id="ARBA00022527"/>
    </source>
</evidence>
<comment type="catalytic activity">
    <reaction evidence="11">
        <text>L-seryl-[protein] + ATP = O-phospho-L-seryl-[protein] + ADP + H(+)</text>
        <dbReference type="Rhea" id="RHEA:17989"/>
        <dbReference type="Rhea" id="RHEA-COMP:9863"/>
        <dbReference type="Rhea" id="RHEA-COMP:11604"/>
        <dbReference type="ChEBI" id="CHEBI:15378"/>
        <dbReference type="ChEBI" id="CHEBI:29999"/>
        <dbReference type="ChEBI" id="CHEBI:30616"/>
        <dbReference type="ChEBI" id="CHEBI:83421"/>
        <dbReference type="ChEBI" id="CHEBI:456216"/>
        <dbReference type="EC" id="2.7.11.1"/>
    </reaction>
</comment>
<evidence type="ECO:0000256" key="6">
    <source>
        <dbReference type="ARBA" id="ARBA00022741"/>
    </source>
</evidence>
<dbReference type="GO" id="GO:0004674">
    <property type="term" value="F:protein serine/threonine kinase activity"/>
    <property type="evidence" value="ECO:0007669"/>
    <property type="project" value="UniProtKB-KW"/>
</dbReference>
<sequence>MYEVLGREVDDVERRLRLREFRKERMQRYLEKRSELDESLEEVFDQRTLLALYELLNTGRLREVMGVISAGKESRVYHGVAGDGSETAVKIYLTSSAEFRRNRLQYVVDDPRFKSIPRDFRKFVYLWAKREFANLVDAYNAGVSVPKPIVQRENILVMQFLGENGVRYPLLVEEEFESDELKMIWGQLLENAAKMYKRAALVHGDLSEYNVVIGRGPVVYIIDFAQAVKLGHPLAETLLLRGVETLARFFKKRGVSVDVEEAVRVIKSG</sequence>
<dbReference type="PROSITE" id="PS01245">
    <property type="entry name" value="RIO1"/>
    <property type="match status" value="1"/>
</dbReference>
<evidence type="ECO:0000256" key="8">
    <source>
        <dbReference type="ARBA" id="ARBA00022840"/>
    </source>
</evidence>
<evidence type="ECO:0000313" key="14">
    <source>
        <dbReference type="EMBL" id="HGN90042.1"/>
    </source>
</evidence>
<comment type="catalytic activity">
    <reaction evidence="10">
        <text>L-threonyl-[protein] + ATP = O-phospho-L-threonyl-[protein] + ADP + H(+)</text>
        <dbReference type="Rhea" id="RHEA:46608"/>
        <dbReference type="Rhea" id="RHEA-COMP:11060"/>
        <dbReference type="Rhea" id="RHEA-COMP:11605"/>
        <dbReference type="ChEBI" id="CHEBI:15378"/>
        <dbReference type="ChEBI" id="CHEBI:30013"/>
        <dbReference type="ChEBI" id="CHEBI:30616"/>
        <dbReference type="ChEBI" id="CHEBI:61977"/>
        <dbReference type="ChEBI" id="CHEBI:456216"/>
        <dbReference type="EC" id="2.7.11.1"/>
    </reaction>
</comment>
<dbReference type="InterPro" id="IPR018934">
    <property type="entry name" value="RIO_dom"/>
</dbReference>
<dbReference type="Gene3D" id="1.10.510.10">
    <property type="entry name" value="Transferase(Phosphotransferase) domain 1"/>
    <property type="match status" value="1"/>
</dbReference>
<dbReference type="AlphaFoldDB" id="A0A7C4E1I4"/>
<evidence type="ECO:0000256" key="9">
    <source>
        <dbReference type="ARBA" id="ARBA00022842"/>
    </source>
</evidence>
<comment type="similarity">
    <text evidence="1">Belongs to the protein kinase superfamily. RIO-type Ser/Thr kinase family.</text>
</comment>
<dbReference type="CDD" id="cd05145">
    <property type="entry name" value="RIO1_like"/>
    <property type="match status" value="1"/>
</dbReference>
<keyword evidence="3" id="KW-0723">Serine/threonine-protein kinase</keyword>
<gene>
    <name evidence="14" type="ORF">ENT82_02805</name>
    <name evidence="13" type="ORF">ENU43_02205</name>
</gene>
<dbReference type="EMBL" id="DTAD01000027">
    <property type="protein sequence ID" value="HGN90042.1"/>
    <property type="molecule type" value="Genomic_DNA"/>
</dbReference>
<evidence type="ECO:0000259" key="12">
    <source>
        <dbReference type="PROSITE" id="PS50011"/>
    </source>
</evidence>
<keyword evidence="4" id="KW-0808">Transferase</keyword>
<evidence type="ECO:0000256" key="11">
    <source>
        <dbReference type="ARBA" id="ARBA00048679"/>
    </source>
</evidence>